<evidence type="ECO:0000313" key="6">
    <source>
        <dbReference type="EMBL" id="WRP15417.1"/>
    </source>
</evidence>
<evidence type="ECO:0000259" key="5">
    <source>
        <dbReference type="PROSITE" id="PS50932"/>
    </source>
</evidence>
<dbReference type="Gene3D" id="3.40.50.2300">
    <property type="match status" value="2"/>
</dbReference>
<reference evidence="7" key="1">
    <citation type="submission" date="2023-12" db="EMBL/GenBank/DDBJ databases">
        <title>Novel isolates from deep terrestrial aquifers shed light on the physiology and ecology of the class Limnochordia.</title>
        <authorList>
            <person name="Karnachuk O.V."/>
            <person name="Lukina A.P."/>
            <person name="Avakyan M.R."/>
            <person name="Kadnikov V."/>
            <person name="Begmatov S."/>
            <person name="Beletsky A.V."/>
            <person name="Mardanov A.V."/>
            <person name="Ravin N.V."/>
        </authorList>
    </citation>
    <scope>NUCLEOTIDE SEQUENCE [LARGE SCALE GENOMIC DNA]</scope>
    <source>
        <strain evidence="7">LN</strain>
    </source>
</reference>
<dbReference type="SUPFAM" id="SSF47413">
    <property type="entry name" value="lambda repressor-like DNA-binding domains"/>
    <property type="match status" value="1"/>
</dbReference>
<keyword evidence="7" id="KW-1185">Reference proteome</keyword>
<dbReference type="InterPro" id="IPR000843">
    <property type="entry name" value="HTH_LacI"/>
</dbReference>
<proteinExistence type="predicted"/>
<sequence length="411" mass="44199">MKGHRRRPRLRLSATRIAQFAAGDRPPIGEVTVLPSLRGKGGEGVAQRQAIGRTTPPSRKRLSPPPGRRATLRDIAGALGLSVAAVSRALNGHPDVSPTTRRRVLEVARQLNYRPNAAAKTLVTHRSRLIGVYFLGQERARFSHPFASEVVDGLLEGLATAGYDLLVFGDGLYDGGAPSFMDLAAHRQIDGAVFLGLRTDDPRWGELARLPFPLVTIDVPVEGERAVSVGCDHIEGARLMARHLAALGHRRIAMINGHRWAPVSWERLTGFTAGLRQVGLEWEEACLVEGDFTEASGYQGAVELLRRRPRPTAIFAASDLMALGVLRAAREMGIAVPEELSVGGYDDISDAARASPPLTTVHQPRRQLGVAAAQSVVGLIERGHDGIPSRVLLRPELVVRASTGPAPSSSP</sequence>
<dbReference type="EMBL" id="CP141614">
    <property type="protein sequence ID" value="WRP15417.1"/>
    <property type="molecule type" value="Genomic_DNA"/>
</dbReference>
<dbReference type="Gene3D" id="1.10.260.40">
    <property type="entry name" value="lambda repressor-like DNA-binding domains"/>
    <property type="match status" value="1"/>
</dbReference>
<gene>
    <name evidence="6" type="ORF">VLY81_04425</name>
</gene>
<evidence type="ECO:0000256" key="3">
    <source>
        <dbReference type="ARBA" id="ARBA00023163"/>
    </source>
</evidence>
<name>A0ABZ1BRH8_9FIRM</name>
<dbReference type="Pfam" id="PF00356">
    <property type="entry name" value="LacI"/>
    <property type="match status" value="1"/>
</dbReference>
<dbReference type="CDD" id="cd01392">
    <property type="entry name" value="HTH_LacI"/>
    <property type="match status" value="1"/>
</dbReference>
<dbReference type="Pfam" id="PF13377">
    <property type="entry name" value="Peripla_BP_3"/>
    <property type="match status" value="1"/>
</dbReference>
<dbReference type="RefSeq" id="WP_324669820.1">
    <property type="nucleotide sequence ID" value="NZ_CP141614.1"/>
</dbReference>
<evidence type="ECO:0000256" key="4">
    <source>
        <dbReference type="SAM" id="MobiDB-lite"/>
    </source>
</evidence>
<dbReference type="CDD" id="cd06267">
    <property type="entry name" value="PBP1_LacI_sugar_binding-like"/>
    <property type="match status" value="1"/>
</dbReference>
<dbReference type="InterPro" id="IPR046335">
    <property type="entry name" value="LacI/GalR-like_sensor"/>
</dbReference>
<protein>
    <submittedName>
        <fullName evidence="6">LacI family DNA-binding transcriptional regulator</fullName>
    </submittedName>
</protein>
<keyword evidence="2 6" id="KW-0238">DNA-binding</keyword>
<evidence type="ECO:0000256" key="1">
    <source>
        <dbReference type="ARBA" id="ARBA00023015"/>
    </source>
</evidence>
<evidence type="ECO:0000313" key="7">
    <source>
        <dbReference type="Proteomes" id="UP001333102"/>
    </source>
</evidence>
<keyword evidence="1" id="KW-0805">Transcription regulation</keyword>
<dbReference type="InterPro" id="IPR010982">
    <property type="entry name" value="Lambda_DNA-bd_dom_sf"/>
</dbReference>
<dbReference type="PANTHER" id="PTHR30146:SF153">
    <property type="entry name" value="LACTOSE OPERON REPRESSOR"/>
    <property type="match status" value="1"/>
</dbReference>
<accession>A0ABZ1BRH8</accession>
<dbReference type="SMART" id="SM00354">
    <property type="entry name" value="HTH_LACI"/>
    <property type="match status" value="1"/>
</dbReference>
<dbReference type="Proteomes" id="UP001333102">
    <property type="component" value="Chromosome"/>
</dbReference>
<dbReference type="GO" id="GO:0003677">
    <property type="term" value="F:DNA binding"/>
    <property type="evidence" value="ECO:0007669"/>
    <property type="project" value="UniProtKB-KW"/>
</dbReference>
<dbReference type="SUPFAM" id="SSF53822">
    <property type="entry name" value="Periplasmic binding protein-like I"/>
    <property type="match status" value="1"/>
</dbReference>
<organism evidence="6 7">
    <name type="scientific">Geochorda subterranea</name>
    <dbReference type="NCBI Taxonomy" id="3109564"/>
    <lineage>
        <taxon>Bacteria</taxon>
        <taxon>Bacillati</taxon>
        <taxon>Bacillota</taxon>
        <taxon>Limnochordia</taxon>
        <taxon>Limnochordales</taxon>
        <taxon>Geochordaceae</taxon>
        <taxon>Geochorda</taxon>
    </lineage>
</organism>
<keyword evidence="3" id="KW-0804">Transcription</keyword>
<evidence type="ECO:0000256" key="2">
    <source>
        <dbReference type="ARBA" id="ARBA00023125"/>
    </source>
</evidence>
<feature type="region of interest" description="Disordered" evidence="4">
    <location>
        <begin position="37"/>
        <end position="69"/>
    </location>
</feature>
<dbReference type="PROSITE" id="PS50932">
    <property type="entry name" value="HTH_LACI_2"/>
    <property type="match status" value="1"/>
</dbReference>
<dbReference type="InterPro" id="IPR028082">
    <property type="entry name" value="Peripla_BP_I"/>
</dbReference>
<dbReference type="PANTHER" id="PTHR30146">
    <property type="entry name" value="LACI-RELATED TRANSCRIPTIONAL REPRESSOR"/>
    <property type="match status" value="1"/>
</dbReference>
<feature type="domain" description="HTH lacI-type" evidence="5">
    <location>
        <begin position="70"/>
        <end position="124"/>
    </location>
</feature>